<comment type="subcellular location">
    <subcellularLocation>
        <location evidence="1">Cell envelope</location>
    </subcellularLocation>
</comment>
<dbReference type="PROSITE" id="PS50983">
    <property type="entry name" value="FE_B12_PBP"/>
    <property type="match status" value="1"/>
</dbReference>
<evidence type="ECO:0000313" key="9">
    <source>
        <dbReference type="Proteomes" id="UP000254051"/>
    </source>
</evidence>
<dbReference type="GO" id="GO:1901678">
    <property type="term" value="P:iron coordination entity transport"/>
    <property type="evidence" value="ECO:0007669"/>
    <property type="project" value="UniProtKB-ARBA"/>
</dbReference>
<gene>
    <name evidence="8" type="ORF">SAMN05216529_1019</name>
</gene>
<proteinExistence type="inferred from homology"/>
<evidence type="ECO:0000313" key="8">
    <source>
        <dbReference type="EMBL" id="SUQ12072.1"/>
    </source>
</evidence>
<organism evidence="8 9">
    <name type="scientific">Faecalicatena contorta</name>
    <dbReference type="NCBI Taxonomy" id="39482"/>
    <lineage>
        <taxon>Bacteria</taxon>
        <taxon>Bacillati</taxon>
        <taxon>Bacillota</taxon>
        <taxon>Clostridia</taxon>
        <taxon>Lachnospirales</taxon>
        <taxon>Lachnospiraceae</taxon>
        <taxon>Faecalicatena</taxon>
    </lineage>
</organism>
<evidence type="ECO:0000256" key="2">
    <source>
        <dbReference type="ARBA" id="ARBA00008814"/>
    </source>
</evidence>
<dbReference type="GO" id="GO:0030288">
    <property type="term" value="C:outer membrane-bounded periplasmic space"/>
    <property type="evidence" value="ECO:0007669"/>
    <property type="project" value="TreeGrafter"/>
</dbReference>
<feature type="region of interest" description="Disordered" evidence="5">
    <location>
        <begin position="26"/>
        <end position="55"/>
    </location>
</feature>
<keyword evidence="9" id="KW-1185">Reference proteome</keyword>
<evidence type="ECO:0000256" key="1">
    <source>
        <dbReference type="ARBA" id="ARBA00004196"/>
    </source>
</evidence>
<evidence type="ECO:0000259" key="7">
    <source>
        <dbReference type="PROSITE" id="PS50983"/>
    </source>
</evidence>
<keyword evidence="3" id="KW-0813">Transport</keyword>
<dbReference type="RefSeq" id="WP_109708192.1">
    <property type="nucleotide sequence ID" value="NZ_QGDS01000001.1"/>
</dbReference>
<dbReference type="Gene3D" id="3.40.50.1980">
    <property type="entry name" value="Nitrogenase molybdenum iron protein domain"/>
    <property type="match status" value="2"/>
</dbReference>
<feature type="chain" id="PRO_5043163598" evidence="6">
    <location>
        <begin position="21"/>
        <end position="329"/>
    </location>
</feature>
<evidence type="ECO:0000256" key="5">
    <source>
        <dbReference type="SAM" id="MobiDB-lite"/>
    </source>
</evidence>
<dbReference type="Proteomes" id="UP000254051">
    <property type="component" value="Unassembled WGS sequence"/>
</dbReference>
<evidence type="ECO:0000256" key="4">
    <source>
        <dbReference type="ARBA" id="ARBA00022729"/>
    </source>
</evidence>
<feature type="domain" description="Fe/B12 periplasmic-binding" evidence="7">
    <location>
        <begin position="74"/>
        <end position="329"/>
    </location>
</feature>
<feature type="signal peptide" evidence="6">
    <location>
        <begin position="1"/>
        <end position="20"/>
    </location>
</feature>
<sequence>MKKTISIISALILSIGLLTACTGGSKEENSAGGGSSAAAGEESQTANEEETASWPRTIVDAGENEITLSEQPQRIAILHSNYLEYFFALDVPPIASAGASVGTAQQALDTYETLEPYRGTAEIMDLGSAREINLEAILEARPDVIVTFLGHKGLDEIYDQLTQIAPVVLLDFNDTWQNQMRACAEIVGKEELAEENIQKTEASISAAYEVIAGQEKTVALFRTNGGQAFVGRGNEDYYSTFGIKAPEGYTYDYATFSLEAVAEMDPDYIILQDYIDISKGFVQSQEESSVWKNMNAVKNGNILYFDDSLNTFGPLAMRLTAEKLEQNIK</sequence>
<dbReference type="PANTHER" id="PTHR30532:SF24">
    <property type="entry name" value="FERRIC ENTEROBACTIN-BINDING PERIPLASMIC PROTEIN FEPB"/>
    <property type="match status" value="1"/>
</dbReference>
<dbReference type="PROSITE" id="PS51257">
    <property type="entry name" value="PROKAR_LIPOPROTEIN"/>
    <property type="match status" value="1"/>
</dbReference>
<dbReference type="AlphaFoldDB" id="A0A316A4W3"/>
<reference evidence="9" key="1">
    <citation type="submission" date="2017-07" db="EMBL/GenBank/DDBJ databases">
        <authorList>
            <person name="Varghese N."/>
            <person name="Submissions S."/>
        </authorList>
    </citation>
    <scope>NUCLEOTIDE SEQUENCE [LARGE SCALE GENOMIC DNA]</scope>
    <source>
        <strain evidence="9">NLAE-zl-C134</strain>
    </source>
</reference>
<name>A0A316A4W3_9FIRM</name>
<keyword evidence="4 6" id="KW-0732">Signal</keyword>
<accession>A0A316A4W3</accession>
<evidence type="ECO:0000256" key="6">
    <source>
        <dbReference type="SAM" id="SignalP"/>
    </source>
</evidence>
<dbReference type="InterPro" id="IPR002491">
    <property type="entry name" value="ABC_transptr_periplasmic_BD"/>
</dbReference>
<dbReference type="PANTHER" id="PTHR30532">
    <property type="entry name" value="IRON III DICITRATE-BINDING PERIPLASMIC PROTEIN"/>
    <property type="match status" value="1"/>
</dbReference>
<dbReference type="Pfam" id="PF01497">
    <property type="entry name" value="Peripla_BP_2"/>
    <property type="match status" value="1"/>
</dbReference>
<evidence type="ECO:0000256" key="3">
    <source>
        <dbReference type="ARBA" id="ARBA00022448"/>
    </source>
</evidence>
<dbReference type="OrthoDB" id="9793175at2"/>
<comment type="similarity">
    <text evidence="2">Belongs to the bacterial solute-binding protein 8 family.</text>
</comment>
<dbReference type="SUPFAM" id="SSF53807">
    <property type="entry name" value="Helical backbone' metal receptor"/>
    <property type="match status" value="1"/>
</dbReference>
<protein>
    <submittedName>
        <fullName evidence="8">Iron complex transport system substrate-binding protein</fullName>
    </submittedName>
</protein>
<dbReference type="InterPro" id="IPR051313">
    <property type="entry name" value="Bact_iron-sidero_bind"/>
</dbReference>
<dbReference type="EMBL" id="UHJJ01000001">
    <property type="protein sequence ID" value="SUQ12072.1"/>
    <property type="molecule type" value="Genomic_DNA"/>
</dbReference>